<dbReference type="Proteomes" id="UP001281147">
    <property type="component" value="Unassembled WGS sequence"/>
</dbReference>
<dbReference type="EMBL" id="JAUTXU010000010">
    <property type="protein sequence ID" value="KAK3723279.1"/>
    <property type="molecule type" value="Genomic_DNA"/>
</dbReference>
<organism evidence="1 2">
    <name type="scientific">Vermiconidia calcicola</name>
    <dbReference type="NCBI Taxonomy" id="1690605"/>
    <lineage>
        <taxon>Eukaryota</taxon>
        <taxon>Fungi</taxon>
        <taxon>Dikarya</taxon>
        <taxon>Ascomycota</taxon>
        <taxon>Pezizomycotina</taxon>
        <taxon>Dothideomycetes</taxon>
        <taxon>Dothideomycetidae</taxon>
        <taxon>Mycosphaerellales</taxon>
        <taxon>Extremaceae</taxon>
        <taxon>Vermiconidia</taxon>
    </lineage>
</organism>
<evidence type="ECO:0000313" key="1">
    <source>
        <dbReference type="EMBL" id="KAK3723279.1"/>
    </source>
</evidence>
<name>A0ACC3NX66_9PEZI</name>
<gene>
    <name evidence="1" type="ORF">LTR37_002002</name>
</gene>
<protein>
    <submittedName>
        <fullName evidence="1">Uncharacterized protein</fullName>
    </submittedName>
</protein>
<sequence length="118" mass="12875">MSGQDKVLVYHHRPKGEPVVKKGLEAITKEKLHTILSNNSTSLQSTTKPLSRTATQIDIYQRDLLTPEQKAAYGSKPTSDSNVAGVTVPIKALLENFVAGTFPELTILSEKRGSAEQK</sequence>
<proteinExistence type="predicted"/>
<evidence type="ECO:0000313" key="2">
    <source>
        <dbReference type="Proteomes" id="UP001281147"/>
    </source>
</evidence>
<accession>A0ACC3NX66</accession>
<reference evidence="1" key="1">
    <citation type="submission" date="2023-07" db="EMBL/GenBank/DDBJ databases">
        <title>Black Yeasts Isolated from many extreme environments.</title>
        <authorList>
            <person name="Coleine C."/>
            <person name="Stajich J.E."/>
            <person name="Selbmann L."/>
        </authorList>
    </citation>
    <scope>NUCLEOTIDE SEQUENCE</scope>
    <source>
        <strain evidence="1">CCFEE 5714</strain>
    </source>
</reference>
<comment type="caution">
    <text evidence="1">The sequence shown here is derived from an EMBL/GenBank/DDBJ whole genome shotgun (WGS) entry which is preliminary data.</text>
</comment>
<keyword evidence="2" id="KW-1185">Reference proteome</keyword>